<keyword evidence="3" id="KW-0472">Membrane</keyword>
<protein>
    <recommendedName>
        <fullName evidence="4">HTH luxR-type domain-containing protein</fullName>
    </recommendedName>
</protein>
<feature type="domain" description="HTH luxR-type" evidence="4">
    <location>
        <begin position="899"/>
        <end position="956"/>
    </location>
</feature>
<keyword evidence="3" id="KW-1133">Transmembrane helix</keyword>
<feature type="coiled-coil region" evidence="2">
    <location>
        <begin position="764"/>
        <end position="811"/>
    </location>
</feature>
<evidence type="ECO:0000256" key="3">
    <source>
        <dbReference type="SAM" id="Phobius"/>
    </source>
</evidence>
<keyword evidence="3" id="KW-0812">Transmembrane</keyword>
<dbReference type="OrthoDB" id="1090267at2"/>
<dbReference type="Gene3D" id="2.60.40.10">
    <property type="entry name" value="Immunoglobulins"/>
    <property type="match status" value="1"/>
</dbReference>
<evidence type="ECO:0000313" key="5">
    <source>
        <dbReference type="EMBL" id="TXJ62367.1"/>
    </source>
</evidence>
<keyword evidence="1" id="KW-0597">Phosphoprotein</keyword>
<evidence type="ECO:0000313" key="6">
    <source>
        <dbReference type="Proteomes" id="UP000321612"/>
    </source>
</evidence>
<evidence type="ECO:0000256" key="1">
    <source>
        <dbReference type="ARBA" id="ARBA00022553"/>
    </source>
</evidence>
<dbReference type="EMBL" id="SDIK01000032">
    <property type="protein sequence ID" value="TXJ62367.1"/>
    <property type="molecule type" value="Genomic_DNA"/>
</dbReference>
<keyword evidence="2" id="KW-0175">Coiled coil</keyword>
<dbReference type="GO" id="GO:0000155">
    <property type="term" value="F:phosphorelay sensor kinase activity"/>
    <property type="evidence" value="ECO:0007669"/>
    <property type="project" value="TreeGrafter"/>
</dbReference>
<dbReference type="Pfam" id="PF07495">
    <property type="entry name" value="Y_Y_Y"/>
    <property type="match status" value="1"/>
</dbReference>
<dbReference type="InterPro" id="IPR000792">
    <property type="entry name" value="Tscrpt_reg_LuxR_C"/>
</dbReference>
<dbReference type="PANTHER" id="PTHR43547">
    <property type="entry name" value="TWO-COMPONENT HISTIDINE KINASE"/>
    <property type="match status" value="1"/>
</dbReference>
<dbReference type="InterPro" id="IPR013783">
    <property type="entry name" value="Ig-like_fold"/>
</dbReference>
<dbReference type="Proteomes" id="UP000321612">
    <property type="component" value="Unassembled WGS sequence"/>
</dbReference>
<dbReference type="GO" id="GO:0003677">
    <property type="term" value="F:DNA binding"/>
    <property type="evidence" value="ECO:0007669"/>
    <property type="project" value="InterPro"/>
</dbReference>
<dbReference type="SUPFAM" id="SSF63829">
    <property type="entry name" value="Calcium-dependent phosphotriesterase"/>
    <property type="match status" value="1"/>
</dbReference>
<dbReference type="Gene3D" id="2.130.10.10">
    <property type="entry name" value="YVTN repeat-like/Quinoprotein amine dehydrogenase"/>
    <property type="match status" value="1"/>
</dbReference>
<dbReference type="InterPro" id="IPR011123">
    <property type="entry name" value="Y_Y_Y"/>
</dbReference>
<name>A0A5C8GK79_9BACT</name>
<dbReference type="SMART" id="SM00421">
    <property type="entry name" value="HTH_LUXR"/>
    <property type="match status" value="1"/>
</dbReference>
<dbReference type="AlphaFoldDB" id="A0A5C8GK79"/>
<evidence type="ECO:0000256" key="2">
    <source>
        <dbReference type="SAM" id="Coils"/>
    </source>
</evidence>
<sequence>MKFKIFLFACLWLVLPMRGQVPMVRNFNSINYLGGRQNWAIDQAPDDRMLFANDDGLLLFDGDKWDIFPLSNFTSVRSVLYDKKKCVAYVGGTDEFGFFYRNNTNFSPIYHSISSRLPLHHRSFGEIWNIHKLRSGVVFESKHCLYFFRNDGVMKIQSVPFRIETTAVFNDRLIVSCREQNYVFDGKQLTILPSAKTLRGKSVRAILPLFHQILFVTANNGLYLYDWKSLSPFVLDITPHLQTAQVFCATATPTHLAFGTVKDGLIVKNIITGKNWYANALTGLQNNTILSIKFDRNLNIWLGLDNGISYVMMETPFSDLLGYNNNVGTGYASIVDGNRLYLGTNLGLFYMSSALSDITAESKPIPIPQLTGQIWCLKKIGNRLFCGADAGTFTVSGDKVVKVKGTQGTWNLMALKRHPGYILANDYQGFFILRQTDAGVELVNRVTGFSETGAGFEEDADGSFWFSHWRKGIYHFWLSDDLRRIEKIQHFYRGNGLPTDDNNLVAKFGGRIYITSVDGFRYYNAHSGKLEKAEKMNHVFNTYGQALRITELPDGKLWAYKDNYLAVARPTRRGYAVKRLAFGNLVRRLQVNFGHISALTSAHTLLNYDNGFYVMNDDYKGNEGEKHFFLRAVWGTEGKDTLLYAHYPGLREKEIALPHSLNSIRMEFVMPEYRDDRAVSYVCKLEGYDEKWSAPQTSTSKEYTQLKKGHYTFRVKATNQVTGQVSELSMNLRVLPAWYETPAAYFIYLLLAVFCLYYLYRYMQRRSEQKLARLKEEKERQLKEQRAQFLIQEEKKEKELVELRNEQLTVELKHKSGELADSTMNLVRKNDMLKAIDEQMAALSESVRGEDTKSSLTKKINDIRRGIKGNMADDDNWEKFQENFNLVYDNFMQKLTSRYPTLKKNDLKLCAYLKMGLSSKEMASLLNTSVRSIETARYRLRKKLELESGDNLTVFIQDLEKEP</sequence>
<dbReference type="PANTHER" id="PTHR43547:SF2">
    <property type="entry name" value="HYBRID SIGNAL TRANSDUCTION HISTIDINE KINASE C"/>
    <property type="match status" value="1"/>
</dbReference>
<dbReference type="InterPro" id="IPR036388">
    <property type="entry name" value="WH-like_DNA-bd_sf"/>
</dbReference>
<feature type="transmembrane region" description="Helical" evidence="3">
    <location>
        <begin position="743"/>
        <end position="760"/>
    </location>
</feature>
<gene>
    <name evidence="5" type="ORF">ETF27_04775</name>
</gene>
<organism evidence="5 6">
    <name type="scientific">Prevotella brunnea</name>
    <dbReference type="NCBI Taxonomy" id="2508867"/>
    <lineage>
        <taxon>Bacteria</taxon>
        <taxon>Pseudomonadati</taxon>
        <taxon>Bacteroidota</taxon>
        <taxon>Bacteroidia</taxon>
        <taxon>Bacteroidales</taxon>
        <taxon>Prevotellaceae</taxon>
        <taxon>Prevotella</taxon>
    </lineage>
</organism>
<keyword evidence="6" id="KW-1185">Reference proteome</keyword>
<dbReference type="GO" id="GO:0006355">
    <property type="term" value="P:regulation of DNA-templated transcription"/>
    <property type="evidence" value="ECO:0007669"/>
    <property type="project" value="InterPro"/>
</dbReference>
<dbReference type="RefSeq" id="WP_130830280.1">
    <property type="nucleotide sequence ID" value="NZ_SDIK01000032.1"/>
</dbReference>
<proteinExistence type="predicted"/>
<accession>A0A5C8GK79</accession>
<reference evidence="6" key="1">
    <citation type="submission" date="2019-05" db="EMBL/GenBank/DDBJ databases">
        <title>Prevotella brunnea sp. nov., isolated from a wound of a patient.</title>
        <authorList>
            <person name="Buhl M."/>
        </authorList>
    </citation>
    <scope>NUCLEOTIDE SEQUENCE [LARGE SCALE GENOMIC DNA]</scope>
    <source>
        <strain evidence="6">A2672</strain>
    </source>
</reference>
<evidence type="ECO:0000259" key="4">
    <source>
        <dbReference type="SMART" id="SM00421"/>
    </source>
</evidence>
<dbReference type="SUPFAM" id="SSF46894">
    <property type="entry name" value="C-terminal effector domain of the bipartite response regulators"/>
    <property type="match status" value="1"/>
</dbReference>
<dbReference type="InterPro" id="IPR016032">
    <property type="entry name" value="Sig_transdc_resp-reg_C-effctor"/>
</dbReference>
<dbReference type="InterPro" id="IPR015943">
    <property type="entry name" value="WD40/YVTN_repeat-like_dom_sf"/>
</dbReference>
<comment type="caution">
    <text evidence="5">The sequence shown here is derived from an EMBL/GenBank/DDBJ whole genome shotgun (WGS) entry which is preliminary data.</text>
</comment>
<dbReference type="Gene3D" id="1.10.10.10">
    <property type="entry name" value="Winged helix-like DNA-binding domain superfamily/Winged helix DNA-binding domain"/>
    <property type="match status" value="1"/>
</dbReference>